<evidence type="ECO:0000313" key="3">
    <source>
        <dbReference type="RefSeq" id="XP_056860726.1"/>
    </source>
</evidence>
<name>A0A9W3DAI0_RAPSA</name>
<proteinExistence type="predicted"/>
<dbReference type="GeneID" id="108832343"/>
<sequence length="109" mass="12207">MDSRRVSSSQQSLSEEDKNKEGSSSEDDCFLSSSHELRLGNIQNGLRELSVDHSSLASLLSKRLDITWNSMVKAKESYTSKEWDAVLKHTSDAIEQGEANGLCLHFYLL</sequence>
<evidence type="ECO:0000313" key="2">
    <source>
        <dbReference type="Proteomes" id="UP000504610"/>
    </source>
</evidence>
<dbReference type="Proteomes" id="UP000504610">
    <property type="component" value="Chromosome 3"/>
</dbReference>
<dbReference type="AlphaFoldDB" id="A0A9W3DAI0"/>
<gene>
    <name evidence="3" type="primary">LOC108832343</name>
</gene>
<keyword evidence="2" id="KW-1185">Reference proteome</keyword>
<evidence type="ECO:0000256" key="1">
    <source>
        <dbReference type="SAM" id="MobiDB-lite"/>
    </source>
</evidence>
<protein>
    <submittedName>
        <fullName evidence="3">Uncharacterized protein LOC108832343</fullName>
    </submittedName>
</protein>
<dbReference type="RefSeq" id="XP_056860726.1">
    <property type="nucleotide sequence ID" value="XM_057004746.1"/>
</dbReference>
<reference evidence="3" key="2">
    <citation type="submission" date="2025-08" db="UniProtKB">
        <authorList>
            <consortium name="RefSeq"/>
        </authorList>
    </citation>
    <scope>IDENTIFICATION</scope>
    <source>
        <tissue evidence="3">Leaf</tissue>
    </source>
</reference>
<reference evidence="2" key="1">
    <citation type="journal article" date="2019" name="Database">
        <title>The radish genome database (RadishGD): an integrated information resource for radish genomics.</title>
        <authorList>
            <person name="Yu H.J."/>
            <person name="Baek S."/>
            <person name="Lee Y.J."/>
            <person name="Cho A."/>
            <person name="Mun J.H."/>
        </authorList>
    </citation>
    <scope>NUCLEOTIDE SEQUENCE [LARGE SCALE GENOMIC DNA]</scope>
    <source>
        <strain evidence="2">cv. WK10039</strain>
    </source>
</reference>
<feature type="region of interest" description="Disordered" evidence="1">
    <location>
        <begin position="1"/>
        <end position="29"/>
    </location>
</feature>
<accession>A0A9W3DAI0</accession>
<dbReference type="KEGG" id="rsz:108832343"/>
<feature type="compositionally biased region" description="Low complexity" evidence="1">
    <location>
        <begin position="1"/>
        <end position="13"/>
    </location>
</feature>
<organism evidence="2 3">
    <name type="scientific">Raphanus sativus</name>
    <name type="common">Radish</name>
    <name type="synonym">Raphanus raphanistrum var. sativus</name>
    <dbReference type="NCBI Taxonomy" id="3726"/>
    <lineage>
        <taxon>Eukaryota</taxon>
        <taxon>Viridiplantae</taxon>
        <taxon>Streptophyta</taxon>
        <taxon>Embryophyta</taxon>
        <taxon>Tracheophyta</taxon>
        <taxon>Spermatophyta</taxon>
        <taxon>Magnoliopsida</taxon>
        <taxon>eudicotyledons</taxon>
        <taxon>Gunneridae</taxon>
        <taxon>Pentapetalae</taxon>
        <taxon>rosids</taxon>
        <taxon>malvids</taxon>
        <taxon>Brassicales</taxon>
        <taxon>Brassicaceae</taxon>
        <taxon>Brassiceae</taxon>
        <taxon>Raphanus</taxon>
    </lineage>
</organism>